<dbReference type="EMBL" id="CP002543">
    <property type="protein sequence ID" value="ADY73143.1"/>
    <property type="molecule type" value="Genomic_DNA"/>
</dbReference>
<dbReference type="KEGG" id="dte:Dester_0490"/>
<dbReference type="RefSeq" id="WP_013638101.1">
    <property type="nucleotide sequence ID" value="NC_015185.1"/>
</dbReference>
<dbReference type="InterPro" id="IPR016155">
    <property type="entry name" value="Mopterin_synth/thiamin_S_b"/>
</dbReference>
<dbReference type="AlphaFoldDB" id="F0S2S1"/>
<protein>
    <submittedName>
        <fullName evidence="1">ThiamineS protein</fullName>
    </submittedName>
</protein>
<dbReference type="Gene3D" id="3.10.20.30">
    <property type="match status" value="1"/>
</dbReference>
<organism evidence="1 2">
    <name type="scientific">Desulfurobacterium thermolithotrophum (strain DSM 11699 / BSA)</name>
    <dbReference type="NCBI Taxonomy" id="868864"/>
    <lineage>
        <taxon>Bacteria</taxon>
        <taxon>Pseudomonadati</taxon>
        <taxon>Aquificota</taxon>
        <taxon>Aquificia</taxon>
        <taxon>Desulfurobacteriales</taxon>
        <taxon>Desulfurobacteriaceae</taxon>
        <taxon>Desulfurobacterium</taxon>
    </lineage>
</organism>
<dbReference type="OrthoDB" id="15410at2"/>
<sequence>MGKILLEINGKEKEIEIKGKSIRINKLMELINIYPETAVAVKDGELLCDDDRIKDGERIKIGVATSKG</sequence>
<keyword evidence="2" id="KW-1185">Reference proteome</keyword>
<evidence type="ECO:0000313" key="1">
    <source>
        <dbReference type="EMBL" id="ADY73143.1"/>
    </source>
</evidence>
<dbReference type="HOGENOM" id="CLU_2787120_0_0_0"/>
<dbReference type="SUPFAM" id="SSF54285">
    <property type="entry name" value="MoaD/ThiS"/>
    <property type="match status" value="1"/>
</dbReference>
<evidence type="ECO:0000313" key="2">
    <source>
        <dbReference type="Proteomes" id="UP000007102"/>
    </source>
</evidence>
<dbReference type="Proteomes" id="UP000007102">
    <property type="component" value="Chromosome"/>
</dbReference>
<dbReference type="eggNOG" id="COG2104">
    <property type="taxonomic scope" value="Bacteria"/>
</dbReference>
<dbReference type="InterPro" id="IPR012675">
    <property type="entry name" value="Beta-grasp_dom_sf"/>
</dbReference>
<gene>
    <name evidence="1" type="ordered locus">Dester_0490</name>
</gene>
<name>F0S2S1_DESTD</name>
<reference evidence="1 2" key="1">
    <citation type="journal article" date="2011" name="Stand. Genomic Sci.">
        <title>Complete genome sequence of the thermophilic sulfur-reducer Desulfurobacterium thermolithotrophum type strain (BSA(T)) from a deep-sea hydrothermal vent.</title>
        <authorList>
            <person name="Goker M."/>
            <person name="Daligault H."/>
            <person name="Mwirichia R."/>
            <person name="Lapidus A."/>
            <person name="Lucas S."/>
            <person name="Deshpande S."/>
            <person name="Pagani I."/>
            <person name="Tapia R."/>
            <person name="Cheng J.F."/>
            <person name="Goodwin L."/>
            <person name="Pitluck S."/>
            <person name="Liolios K."/>
            <person name="Ivanova N."/>
            <person name="Mavromatis K."/>
            <person name="Mikhailova N."/>
            <person name="Pati A."/>
            <person name="Chen A."/>
            <person name="Palaniappan K."/>
            <person name="Han C."/>
            <person name="Land M."/>
            <person name="Hauser L."/>
            <person name="Pan C."/>
            <person name="Brambilla E.M."/>
            <person name="Rohde M."/>
            <person name="Spring S."/>
            <person name="Sikorski J."/>
            <person name="Wirth R."/>
            <person name="Detter J.C."/>
            <person name="Woyke T."/>
            <person name="Bristow J."/>
            <person name="Eisen J.A."/>
            <person name="Markowitz V."/>
            <person name="Hugenholtz P."/>
            <person name="Kyrpides N.C."/>
            <person name="Klenk H.P."/>
        </authorList>
    </citation>
    <scope>NUCLEOTIDE SEQUENCE [LARGE SCALE GENOMIC DNA]</scope>
    <source>
        <strain evidence="2">DSM 11699 / BSA</strain>
    </source>
</reference>
<proteinExistence type="predicted"/>
<dbReference type="InParanoid" id="F0S2S1"/>
<reference evidence="2" key="2">
    <citation type="submission" date="2011-02" db="EMBL/GenBank/DDBJ databases">
        <title>The complete genome of Desulfurobacterium thermolithotrophum DSM 11699.</title>
        <authorList>
            <consortium name="US DOE Joint Genome Institute (JGI-PGF)"/>
            <person name="Lucas S."/>
            <person name="Copeland A."/>
            <person name="Lapidus A."/>
            <person name="Bruce D."/>
            <person name="Goodwin L."/>
            <person name="Pitluck S."/>
            <person name="Kyrpides N."/>
            <person name="Mavromatis K."/>
            <person name="Pagani I."/>
            <person name="Ivanova N."/>
            <person name="Mikhailova N."/>
            <person name="Daligault H."/>
            <person name="Detter J.C."/>
            <person name="Tapia R."/>
            <person name="Han C."/>
            <person name="Land M."/>
            <person name="Hauser L."/>
            <person name="Markowitz V."/>
            <person name="Cheng J.-F."/>
            <person name="Hugenholtz P."/>
            <person name="Woyke T."/>
            <person name="Wu D."/>
            <person name="Spring S."/>
            <person name="Brambilla E."/>
            <person name="Klenk H.-P."/>
            <person name="Eisen J.A."/>
        </authorList>
    </citation>
    <scope>NUCLEOTIDE SEQUENCE [LARGE SCALE GENOMIC DNA]</scope>
    <source>
        <strain evidence="2">DSM 11699 / BSA</strain>
    </source>
</reference>
<dbReference type="STRING" id="868864.Dester_0490"/>
<accession>F0S2S1</accession>